<dbReference type="Pfam" id="PF19064">
    <property type="entry name" value="DUF5760"/>
    <property type="match status" value="1"/>
</dbReference>
<accession>A0A6C0E557</accession>
<proteinExistence type="predicted"/>
<sequence>MSFDDNIQQWVSIDNQLRLANERVRDLREKRTKITNDIIAKNNIIHNKIPVSDGHLKIVTINTSEPLTFTYLEKSLKEIIKNENQVKLILDHIKNRRSIKSNIEIKRIIN</sequence>
<dbReference type="EMBL" id="MN739735">
    <property type="protein sequence ID" value="QHT23852.1"/>
    <property type="molecule type" value="Genomic_DNA"/>
</dbReference>
<protein>
    <submittedName>
        <fullName evidence="1">Uncharacterized protein</fullName>
    </submittedName>
</protein>
<organism evidence="1">
    <name type="scientific">viral metagenome</name>
    <dbReference type="NCBI Taxonomy" id="1070528"/>
    <lineage>
        <taxon>unclassified sequences</taxon>
        <taxon>metagenomes</taxon>
        <taxon>organismal metagenomes</taxon>
    </lineage>
</organism>
<evidence type="ECO:0000313" key="1">
    <source>
        <dbReference type="EMBL" id="QHT23852.1"/>
    </source>
</evidence>
<dbReference type="AlphaFoldDB" id="A0A6C0E557"/>
<dbReference type="InterPro" id="IPR043918">
    <property type="entry name" value="DUF5760"/>
</dbReference>
<reference evidence="1" key="1">
    <citation type="journal article" date="2020" name="Nature">
        <title>Giant virus diversity and host interactions through global metagenomics.</title>
        <authorList>
            <person name="Schulz F."/>
            <person name="Roux S."/>
            <person name="Paez-Espino D."/>
            <person name="Jungbluth S."/>
            <person name="Walsh D.A."/>
            <person name="Denef V.J."/>
            <person name="McMahon K.D."/>
            <person name="Konstantinidis K.T."/>
            <person name="Eloe-Fadrosh E.A."/>
            <person name="Kyrpides N.C."/>
            <person name="Woyke T."/>
        </authorList>
    </citation>
    <scope>NUCLEOTIDE SEQUENCE</scope>
    <source>
        <strain evidence="1">GVMAG-M-3300023179-132</strain>
    </source>
</reference>
<name>A0A6C0E557_9ZZZZ</name>